<evidence type="ECO:0000256" key="1">
    <source>
        <dbReference type="ARBA" id="ARBA00004496"/>
    </source>
</evidence>
<evidence type="ECO:0000256" key="13">
    <source>
        <dbReference type="ARBA" id="ARBA00042443"/>
    </source>
</evidence>
<evidence type="ECO:0000256" key="5">
    <source>
        <dbReference type="ARBA" id="ARBA00022679"/>
    </source>
</evidence>
<sequence>LRGASIYLDEQSVTATENAILAAVLAEGLTVIKNAASERHIVNLAQFLNSMGADISGAGTSTIEVHGKKNLHGASITVIDDENEVGTFIALSLATKSNLKLIAYSFDEMEPILHRAQKMGATLTIKKKGKKSILSIKPPRRIQPTRIQASPWPGFPTDLHPPFAVAATQAQGESLVHDWMFERRLFYVDELTKMGAKIVICDPHRALISGPTKLFGTNIISPDIRAGMALVIAGLAASGKTEIGNIELIERGYYKIEERLKKIGADIKRIN</sequence>
<evidence type="ECO:0000256" key="4">
    <source>
        <dbReference type="ARBA" id="ARBA00022618"/>
    </source>
</evidence>
<evidence type="ECO:0000256" key="9">
    <source>
        <dbReference type="ARBA" id="ARBA00023316"/>
    </source>
</evidence>
<evidence type="ECO:0000256" key="11">
    <source>
        <dbReference type="ARBA" id="ARBA00039108"/>
    </source>
</evidence>
<dbReference type="InterPro" id="IPR001986">
    <property type="entry name" value="Enolpyruvate_Tfrase_dom"/>
</dbReference>
<dbReference type="EC" id="2.5.1.7" evidence="11"/>
<feature type="non-terminal residue" evidence="17">
    <location>
        <position position="1"/>
    </location>
</feature>
<evidence type="ECO:0000256" key="14">
    <source>
        <dbReference type="ARBA" id="ARBA00042842"/>
    </source>
</evidence>
<evidence type="ECO:0000256" key="12">
    <source>
        <dbReference type="ARBA" id="ARBA00039754"/>
    </source>
</evidence>
<dbReference type="GO" id="GO:0008360">
    <property type="term" value="P:regulation of cell shape"/>
    <property type="evidence" value="ECO:0007669"/>
    <property type="project" value="UniProtKB-KW"/>
</dbReference>
<dbReference type="SUPFAM" id="SSF55205">
    <property type="entry name" value="EPT/RTPC-like"/>
    <property type="match status" value="1"/>
</dbReference>
<reference evidence="17 18" key="1">
    <citation type="submission" date="2017-07" db="EMBL/GenBank/DDBJ databases">
        <title>Mechanisms for carbon and nitrogen cycling indicate functional differentiation within the Candidate Phyla Radiation.</title>
        <authorList>
            <person name="Danczak R.E."/>
            <person name="Johnston M.D."/>
            <person name="Kenah C."/>
            <person name="Slattery M."/>
            <person name="Wrighton K.C."/>
            <person name="Wilkins M.J."/>
        </authorList>
    </citation>
    <scope>NUCLEOTIDE SEQUENCE [LARGE SCALE GENOMIC DNA]</scope>
    <source>
        <strain evidence="17">Licking1014_96</strain>
    </source>
</reference>
<dbReference type="Proteomes" id="UP000318296">
    <property type="component" value="Unassembled WGS sequence"/>
</dbReference>
<dbReference type="InterPro" id="IPR013792">
    <property type="entry name" value="RNA3'P_cycl/enolpyr_Trfase_a/b"/>
</dbReference>
<dbReference type="EMBL" id="VMGH01000015">
    <property type="protein sequence ID" value="TSC92119.1"/>
    <property type="molecule type" value="Genomic_DNA"/>
</dbReference>
<name>A0A554LHG0_9BACT</name>
<evidence type="ECO:0000256" key="8">
    <source>
        <dbReference type="ARBA" id="ARBA00023306"/>
    </source>
</evidence>
<evidence type="ECO:0000256" key="15">
    <source>
        <dbReference type="ARBA" id="ARBA00047527"/>
    </source>
</evidence>
<dbReference type="GO" id="GO:0008760">
    <property type="term" value="F:UDP-N-acetylglucosamine 1-carboxyvinyltransferase activity"/>
    <property type="evidence" value="ECO:0007669"/>
    <property type="project" value="UniProtKB-EC"/>
</dbReference>
<comment type="caution">
    <text evidence="17">The sequence shown here is derived from an EMBL/GenBank/DDBJ whole genome shotgun (WGS) entry which is preliminary data.</text>
</comment>
<keyword evidence="6" id="KW-0133">Cell shape</keyword>
<dbReference type="AlphaFoldDB" id="A0A554LHG0"/>
<comment type="catalytic activity">
    <reaction evidence="15">
        <text>phosphoenolpyruvate + UDP-N-acetyl-alpha-D-glucosamine = UDP-N-acetyl-3-O-(1-carboxyvinyl)-alpha-D-glucosamine + phosphate</text>
        <dbReference type="Rhea" id="RHEA:18681"/>
        <dbReference type="ChEBI" id="CHEBI:43474"/>
        <dbReference type="ChEBI" id="CHEBI:57705"/>
        <dbReference type="ChEBI" id="CHEBI:58702"/>
        <dbReference type="ChEBI" id="CHEBI:68483"/>
        <dbReference type="EC" id="2.5.1.7"/>
    </reaction>
</comment>
<dbReference type="Gene3D" id="3.65.10.10">
    <property type="entry name" value="Enolpyruvate transferase domain"/>
    <property type="match status" value="2"/>
</dbReference>
<evidence type="ECO:0000259" key="16">
    <source>
        <dbReference type="Pfam" id="PF00275"/>
    </source>
</evidence>
<gene>
    <name evidence="17" type="ORF">CEN92_111</name>
</gene>
<dbReference type="GO" id="GO:0005737">
    <property type="term" value="C:cytoplasm"/>
    <property type="evidence" value="ECO:0007669"/>
    <property type="project" value="UniProtKB-SubCell"/>
</dbReference>
<evidence type="ECO:0000256" key="10">
    <source>
        <dbReference type="ARBA" id="ARBA00038367"/>
    </source>
</evidence>
<evidence type="ECO:0000256" key="3">
    <source>
        <dbReference type="ARBA" id="ARBA00022490"/>
    </source>
</evidence>
<evidence type="ECO:0000256" key="6">
    <source>
        <dbReference type="ARBA" id="ARBA00022960"/>
    </source>
</evidence>
<evidence type="ECO:0000256" key="2">
    <source>
        <dbReference type="ARBA" id="ARBA00004752"/>
    </source>
</evidence>
<dbReference type="GO" id="GO:0071555">
    <property type="term" value="P:cell wall organization"/>
    <property type="evidence" value="ECO:0007669"/>
    <property type="project" value="UniProtKB-KW"/>
</dbReference>
<evidence type="ECO:0000313" key="18">
    <source>
        <dbReference type="Proteomes" id="UP000318296"/>
    </source>
</evidence>
<keyword evidence="3" id="KW-0963">Cytoplasm</keyword>
<keyword evidence="5 17" id="KW-0808">Transferase</keyword>
<organism evidence="17 18">
    <name type="scientific">Candidatus Berkelbacteria bacterium Licking1014_96</name>
    <dbReference type="NCBI Taxonomy" id="2017149"/>
    <lineage>
        <taxon>Bacteria</taxon>
        <taxon>Candidatus Berkelbacteria</taxon>
    </lineage>
</organism>
<dbReference type="GO" id="GO:0009252">
    <property type="term" value="P:peptidoglycan biosynthetic process"/>
    <property type="evidence" value="ECO:0007669"/>
    <property type="project" value="UniProtKB-KW"/>
</dbReference>
<feature type="domain" description="Enolpyruvate transferase" evidence="16">
    <location>
        <begin position="1"/>
        <end position="260"/>
    </location>
</feature>
<proteinExistence type="inferred from homology"/>
<keyword evidence="9" id="KW-0961">Cell wall biogenesis/degradation</keyword>
<dbReference type="NCBIfam" id="NF006873">
    <property type="entry name" value="PRK09369.1"/>
    <property type="match status" value="1"/>
</dbReference>
<dbReference type="InterPro" id="IPR036968">
    <property type="entry name" value="Enolpyruvate_Tfrase_sf"/>
</dbReference>
<protein>
    <recommendedName>
        <fullName evidence="12">UDP-N-acetylglucosamine 1-carboxyvinyltransferase</fullName>
        <ecNumber evidence="11">2.5.1.7</ecNumber>
    </recommendedName>
    <alternativeName>
        <fullName evidence="13">Enoylpyruvate transferase</fullName>
    </alternativeName>
    <alternativeName>
        <fullName evidence="14">UDP-N-acetylglucosamine enolpyruvyl transferase</fullName>
    </alternativeName>
</protein>
<keyword evidence="7" id="KW-0573">Peptidoglycan synthesis</keyword>
<accession>A0A554LHG0</accession>
<dbReference type="Pfam" id="PF00275">
    <property type="entry name" value="EPSP_synthase"/>
    <property type="match status" value="1"/>
</dbReference>
<dbReference type="GO" id="GO:0051301">
    <property type="term" value="P:cell division"/>
    <property type="evidence" value="ECO:0007669"/>
    <property type="project" value="UniProtKB-KW"/>
</dbReference>
<evidence type="ECO:0000313" key="17">
    <source>
        <dbReference type="EMBL" id="TSC92119.1"/>
    </source>
</evidence>
<comment type="subcellular location">
    <subcellularLocation>
        <location evidence="1">Cytoplasm</location>
    </subcellularLocation>
</comment>
<comment type="similarity">
    <text evidence="10">Belongs to the EPSP synthase family. MurA subfamily.</text>
</comment>
<dbReference type="InterPro" id="IPR050068">
    <property type="entry name" value="MurA_subfamily"/>
</dbReference>
<evidence type="ECO:0000256" key="7">
    <source>
        <dbReference type="ARBA" id="ARBA00022984"/>
    </source>
</evidence>
<comment type="pathway">
    <text evidence="2">Cell wall biogenesis; peptidoglycan biosynthesis.</text>
</comment>
<dbReference type="PANTHER" id="PTHR43783">
    <property type="entry name" value="UDP-N-ACETYLGLUCOSAMINE 1-CARBOXYVINYLTRANSFERASE"/>
    <property type="match status" value="1"/>
</dbReference>
<keyword evidence="4" id="KW-0132">Cell division</keyword>
<keyword evidence="8" id="KW-0131">Cell cycle</keyword>
<dbReference type="PANTHER" id="PTHR43783:SF1">
    <property type="entry name" value="UDP-N-ACETYLGLUCOSAMINE 1-CARBOXYVINYLTRANSFERASE"/>
    <property type="match status" value="1"/>
</dbReference>